<dbReference type="EMBL" id="UYRT01019906">
    <property type="protein sequence ID" value="VDK58842.1"/>
    <property type="molecule type" value="Genomic_DNA"/>
</dbReference>
<proteinExistence type="predicted"/>
<dbReference type="Pfam" id="PF14625">
    <property type="entry name" value="Lustrin_cystein"/>
    <property type="match status" value="1"/>
</dbReference>
<reference evidence="2 3" key="2">
    <citation type="submission" date="2018-11" db="EMBL/GenBank/DDBJ databases">
        <authorList>
            <consortium name="Pathogen Informatics"/>
        </authorList>
    </citation>
    <scope>NUCLEOTIDE SEQUENCE [LARGE SCALE GENOMIC DNA]</scope>
</reference>
<accession>A0A183DFT8</accession>
<dbReference type="InterPro" id="IPR006150">
    <property type="entry name" value="Cys_repeat_1"/>
</dbReference>
<feature type="region of interest" description="Disordered" evidence="1">
    <location>
        <begin position="1"/>
        <end position="72"/>
    </location>
</feature>
<gene>
    <name evidence="2" type="ORF">GPUH_LOCUS7576</name>
</gene>
<dbReference type="OrthoDB" id="4473401at2759"/>
<dbReference type="AlphaFoldDB" id="A0A183DFT8"/>
<reference evidence="4" key="1">
    <citation type="submission" date="2016-06" db="UniProtKB">
        <authorList>
            <consortium name="WormBaseParasite"/>
        </authorList>
    </citation>
    <scope>IDENTIFICATION</scope>
</reference>
<keyword evidence="3" id="KW-1185">Reference proteome</keyword>
<feature type="compositionally biased region" description="Polar residues" evidence="1">
    <location>
        <begin position="45"/>
        <end position="61"/>
    </location>
</feature>
<dbReference type="Proteomes" id="UP000271098">
    <property type="component" value="Unassembled WGS sequence"/>
</dbReference>
<evidence type="ECO:0000313" key="2">
    <source>
        <dbReference type="EMBL" id="VDK58842.1"/>
    </source>
</evidence>
<dbReference type="InterPro" id="IPR028150">
    <property type="entry name" value="Lustrin_cystein"/>
</dbReference>
<feature type="compositionally biased region" description="Polar residues" evidence="1">
    <location>
        <begin position="1"/>
        <end position="28"/>
    </location>
</feature>
<evidence type="ECO:0000313" key="3">
    <source>
        <dbReference type="Proteomes" id="UP000271098"/>
    </source>
</evidence>
<name>A0A183DFT8_9BILA</name>
<evidence type="ECO:0000256" key="1">
    <source>
        <dbReference type="SAM" id="MobiDB-lite"/>
    </source>
</evidence>
<dbReference type="WBParaSite" id="GPUH_0000758801-mRNA-1">
    <property type="protein sequence ID" value="GPUH_0000758801-mRNA-1"/>
    <property type="gene ID" value="GPUH_0000758801"/>
</dbReference>
<sequence length="263" mass="28603">MRSGPQQYSATSSLSVQPTELVTSAQPISSSSSSYHTEPLEHGQRLSSNEALVSQKPSLGSSPPMEVNYQNGTRISASGSKTLTAASSSSLSPSQPAAAGVTVAVVSDELPETAVILASNRVEDVARVPSCPNRLKPMQYVDGRPVMCLPGRNQCPDNSVCFFNGVDFFCCPNAEDPYDLHVFGGYGGDEVKHGYKSTKKAPLNINELIVRKKLLLRRKRQVPAFSIDQVARPVRLDCEFSFFTLYDRKSSLTSHENVVFLKN</sequence>
<organism evidence="4">
    <name type="scientific">Gongylonema pulchrum</name>
    <dbReference type="NCBI Taxonomy" id="637853"/>
    <lineage>
        <taxon>Eukaryota</taxon>
        <taxon>Metazoa</taxon>
        <taxon>Ecdysozoa</taxon>
        <taxon>Nematoda</taxon>
        <taxon>Chromadorea</taxon>
        <taxon>Rhabditida</taxon>
        <taxon>Spirurina</taxon>
        <taxon>Spiruromorpha</taxon>
        <taxon>Spiruroidea</taxon>
        <taxon>Gongylonematidae</taxon>
        <taxon>Gongylonema</taxon>
    </lineage>
</organism>
<dbReference type="SMART" id="SM00289">
    <property type="entry name" value="WR1"/>
    <property type="match status" value="1"/>
</dbReference>
<evidence type="ECO:0000313" key="4">
    <source>
        <dbReference type="WBParaSite" id="GPUH_0000758801-mRNA-1"/>
    </source>
</evidence>
<protein>
    <submittedName>
        <fullName evidence="4">WAP domain-containing protein</fullName>
    </submittedName>
</protein>